<protein>
    <submittedName>
        <fullName evidence="2">Uncharacterized protein</fullName>
    </submittedName>
</protein>
<comment type="caution">
    <text evidence="2">The sequence shown here is derived from an EMBL/GenBank/DDBJ whole genome shotgun (WGS) entry which is preliminary data.</text>
</comment>
<gene>
    <name evidence="2" type="ORF">F2P81_016483</name>
</gene>
<evidence type="ECO:0000313" key="2">
    <source>
        <dbReference type="EMBL" id="KAF0031928.1"/>
    </source>
</evidence>
<organism evidence="2 3">
    <name type="scientific">Scophthalmus maximus</name>
    <name type="common">Turbot</name>
    <name type="synonym">Psetta maxima</name>
    <dbReference type="NCBI Taxonomy" id="52904"/>
    <lineage>
        <taxon>Eukaryota</taxon>
        <taxon>Metazoa</taxon>
        <taxon>Chordata</taxon>
        <taxon>Craniata</taxon>
        <taxon>Vertebrata</taxon>
        <taxon>Euteleostomi</taxon>
        <taxon>Actinopterygii</taxon>
        <taxon>Neopterygii</taxon>
        <taxon>Teleostei</taxon>
        <taxon>Neoteleostei</taxon>
        <taxon>Acanthomorphata</taxon>
        <taxon>Carangaria</taxon>
        <taxon>Pleuronectiformes</taxon>
        <taxon>Pleuronectoidei</taxon>
        <taxon>Scophthalmidae</taxon>
        <taxon>Scophthalmus</taxon>
    </lineage>
</organism>
<feature type="compositionally biased region" description="Basic residues" evidence="1">
    <location>
        <begin position="124"/>
        <end position="139"/>
    </location>
</feature>
<name>A0A6A4SI93_SCOMX</name>
<reference evidence="2 3" key="1">
    <citation type="submission" date="2019-06" db="EMBL/GenBank/DDBJ databases">
        <title>Draft genomes of female and male turbot (Scophthalmus maximus).</title>
        <authorList>
            <person name="Xu H."/>
            <person name="Xu X.-W."/>
            <person name="Shao C."/>
            <person name="Chen S."/>
        </authorList>
    </citation>
    <scope>NUCLEOTIDE SEQUENCE [LARGE SCALE GENOMIC DNA]</scope>
    <source>
        <strain evidence="2">Ysfricsl-2016a</strain>
        <tissue evidence="2">Blood</tissue>
    </source>
</reference>
<proteinExistence type="predicted"/>
<dbReference type="AlphaFoldDB" id="A0A6A4SI93"/>
<accession>A0A6A4SI93</accession>
<dbReference type="EMBL" id="VEVO01000014">
    <property type="protein sequence ID" value="KAF0031928.1"/>
    <property type="molecule type" value="Genomic_DNA"/>
</dbReference>
<feature type="region of interest" description="Disordered" evidence="1">
    <location>
        <begin position="117"/>
        <end position="139"/>
    </location>
</feature>
<sequence length="278" mass="31305">MESVHLDWAEGNSSFRAGNKHGRANAVQVKICCPLKKHLYIFHLKSFELQQRQTESHFVSSCYDKSIINSLNMDRALSELGAEMTRLENGCFKSGSITAWWLYRRYKDFQYDVHLPSRSARQPTSRKKSSPAAPPRKRRGVLYRRLHANEARQPGHDQDEPLQDIGVEWGALRVTVSLQIRLQGNAAFITLQQGEIRCCLALAPPASADLIKAKKGNHVHSGTFTFTFIPFDVNPIHLLPMFCAVLKTAEGLRKREVVAIRVLIDTPGAKLEAESAQT</sequence>
<evidence type="ECO:0000256" key="1">
    <source>
        <dbReference type="SAM" id="MobiDB-lite"/>
    </source>
</evidence>
<evidence type="ECO:0000313" key="3">
    <source>
        <dbReference type="Proteomes" id="UP000438429"/>
    </source>
</evidence>
<dbReference type="Proteomes" id="UP000438429">
    <property type="component" value="Unassembled WGS sequence"/>
</dbReference>